<dbReference type="Proteomes" id="UP000199051">
    <property type="component" value="Unassembled WGS sequence"/>
</dbReference>
<name>A0A1H9R1A8_9PSEU</name>
<dbReference type="RefSeq" id="WP_092777169.1">
    <property type="nucleotide sequence ID" value="NZ_FOGI01000004.1"/>
</dbReference>
<organism evidence="1 2">
    <name type="scientific">Actinokineospora terrae</name>
    <dbReference type="NCBI Taxonomy" id="155974"/>
    <lineage>
        <taxon>Bacteria</taxon>
        <taxon>Bacillati</taxon>
        <taxon>Actinomycetota</taxon>
        <taxon>Actinomycetes</taxon>
        <taxon>Pseudonocardiales</taxon>
        <taxon>Pseudonocardiaceae</taxon>
        <taxon>Actinokineospora</taxon>
    </lineage>
</organism>
<gene>
    <name evidence="1" type="ORF">SAMN04487818_104539</name>
</gene>
<keyword evidence="2" id="KW-1185">Reference proteome</keyword>
<dbReference type="AlphaFoldDB" id="A0A1H9R1A8"/>
<reference evidence="2" key="1">
    <citation type="submission" date="2016-10" db="EMBL/GenBank/DDBJ databases">
        <authorList>
            <person name="Varghese N."/>
            <person name="Submissions S."/>
        </authorList>
    </citation>
    <scope>NUCLEOTIDE SEQUENCE [LARGE SCALE GENOMIC DNA]</scope>
    <source>
        <strain evidence="2">DSM 44260</strain>
    </source>
</reference>
<evidence type="ECO:0000313" key="1">
    <source>
        <dbReference type="EMBL" id="SER66631.1"/>
    </source>
</evidence>
<accession>A0A1H9R1A8</accession>
<proteinExistence type="predicted"/>
<dbReference type="STRING" id="155974.SAMN04487818_104539"/>
<evidence type="ECO:0000313" key="2">
    <source>
        <dbReference type="Proteomes" id="UP000199051"/>
    </source>
</evidence>
<protein>
    <submittedName>
        <fullName evidence="1">Uncharacterized protein</fullName>
    </submittedName>
</protein>
<sequence length="78" mass="8256">MHTALDVNTWAIVGPGCRITHVVNSHEDVSLHFGSEMDDAVEFVLTEDGLDRLVSVAATALADLRAARVLAGVVGQKS</sequence>
<dbReference type="EMBL" id="FOGI01000004">
    <property type="protein sequence ID" value="SER66631.1"/>
    <property type="molecule type" value="Genomic_DNA"/>
</dbReference>